<evidence type="ECO:0000256" key="3">
    <source>
        <dbReference type="PIRSR" id="PIRSR000097-3"/>
    </source>
</evidence>
<feature type="domain" description="NADP-dependent oxidoreductase" evidence="4">
    <location>
        <begin position="16"/>
        <end position="265"/>
    </location>
</feature>
<dbReference type="AlphaFoldDB" id="A0A368YRD9"/>
<evidence type="ECO:0000313" key="6">
    <source>
        <dbReference type="Proteomes" id="UP000253324"/>
    </source>
</evidence>
<evidence type="ECO:0000256" key="2">
    <source>
        <dbReference type="PIRSR" id="PIRSR000097-2"/>
    </source>
</evidence>
<dbReference type="EMBL" id="QPJM01000010">
    <property type="protein sequence ID" value="RCW81487.1"/>
    <property type="molecule type" value="Genomic_DNA"/>
</dbReference>
<feature type="site" description="Lowers pKa of active site Tyr" evidence="3">
    <location>
        <position position="79"/>
    </location>
</feature>
<dbReference type="GO" id="GO:0016491">
    <property type="term" value="F:oxidoreductase activity"/>
    <property type="evidence" value="ECO:0007669"/>
    <property type="project" value="InterPro"/>
</dbReference>
<dbReference type="SUPFAM" id="SSF51430">
    <property type="entry name" value="NAD(P)-linked oxidoreductase"/>
    <property type="match status" value="1"/>
</dbReference>
<evidence type="ECO:0000259" key="4">
    <source>
        <dbReference type="Pfam" id="PF00248"/>
    </source>
</evidence>
<dbReference type="InterPro" id="IPR036812">
    <property type="entry name" value="NAD(P)_OxRdtase_dom_sf"/>
</dbReference>
<protein>
    <submittedName>
        <fullName evidence="5">Diketogulonate reductase-like aldo/keto reductase</fullName>
    </submittedName>
</protein>
<sequence length="278" mass="30914">MMKQTALPSGEMVPVLGQGTWFMGEDRRQFYQEADALRLGLDLGMSLIDTAEMYGNGGAEEVVAEAIEHRRDEVFLVSKVLPSNASRRGAALACERSLKRLKCETIDLYLLHWRGGYALEETVAGFEDLIKAGKIRHWGVSNFDTEDMEELQAIDGGKAVSTNQVLYNLSRRGVEFELLPWCQEHKIPIMAYSPIEQGRMLNHPALARVAKECGATPAAVALAFVLSHDGVIAIPKSSTSKHIRENRRAVDVKLTADQLAVLDEAFPPPRRKRPLEML</sequence>
<reference evidence="5 6" key="1">
    <citation type="submission" date="2018-07" db="EMBL/GenBank/DDBJ databases">
        <title>Genomic Encyclopedia of Type Strains, Phase III (KMG-III): the genomes of soil and plant-associated and newly described type strains.</title>
        <authorList>
            <person name="Whitman W."/>
        </authorList>
    </citation>
    <scope>NUCLEOTIDE SEQUENCE [LARGE SCALE GENOMIC DNA]</scope>
    <source>
        <strain evidence="5 6">31-25a</strain>
    </source>
</reference>
<gene>
    <name evidence="5" type="ORF">C7476_11041</name>
</gene>
<feature type="active site" description="Proton donor" evidence="1">
    <location>
        <position position="54"/>
    </location>
</feature>
<comment type="caution">
    <text evidence="5">The sequence shown here is derived from an EMBL/GenBank/DDBJ whole genome shotgun (WGS) entry which is preliminary data.</text>
</comment>
<proteinExistence type="predicted"/>
<dbReference type="PRINTS" id="PR00069">
    <property type="entry name" value="ALDKETRDTASE"/>
</dbReference>
<dbReference type="InterPro" id="IPR020471">
    <property type="entry name" value="AKR"/>
</dbReference>
<name>A0A368YRD9_9HYPH</name>
<dbReference type="InterPro" id="IPR023210">
    <property type="entry name" value="NADP_OxRdtase_dom"/>
</dbReference>
<dbReference type="Proteomes" id="UP000253324">
    <property type="component" value="Unassembled WGS sequence"/>
</dbReference>
<organism evidence="5 6">
    <name type="scientific">Phyllobacterium bourgognense</name>
    <dbReference type="NCBI Taxonomy" id="314236"/>
    <lineage>
        <taxon>Bacteria</taxon>
        <taxon>Pseudomonadati</taxon>
        <taxon>Pseudomonadota</taxon>
        <taxon>Alphaproteobacteria</taxon>
        <taxon>Hyphomicrobiales</taxon>
        <taxon>Phyllobacteriaceae</taxon>
        <taxon>Phyllobacterium</taxon>
    </lineage>
</organism>
<dbReference type="RefSeq" id="WP_114431111.1">
    <property type="nucleotide sequence ID" value="NZ_QPJM01000010.1"/>
</dbReference>
<dbReference type="Gene3D" id="3.20.20.100">
    <property type="entry name" value="NADP-dependent oxidoreductase domain"/>
    <property type="match status" value="1"/>
</dbReference>
<dbReference type="PANTHER" id="PTHR43638:SF3">
    <property type="entry name" value="ALDEHYDE REDUCTASE"/>
    <property type="match status" value="1"/>
</dbReference>
<dbReference type="CDD" id="cd19138">
    <property type="entry name" value="AKR_YeaE"/>
    <property type="match status" value="1"/>
</dbReference>
<feature type="binding site" evidence="2">
    <location>
        <position position="112"/>
    </location>
    <ligand>
        <name>substrate</name>
    </ligand>
</feature>
<dbReference type="OrthoDB" id="9772407at2"/>
<dbReference type="Pfam" id="PF00248">
    <property type="entry name" value="Aldo_ket_red"/>
    <property type="match status" value="1"/>
</dbReference>
<dbReference type="PIRSF" id="PIRSF000097">
    <property type="entry name" value="AKR"/>
    <property type="match status" value="1"/>
</dbReference>
<keyword evidence="6" id="KW-1185">Reference proteome</keyword>
<evidence type="ECO:0000256" key="1">
    <source>
        <dbReference type="PIRSR" id="PIRSR000097-1"/>
    </source>
</evidence>
<dbReference type="PANTHER" id="PTHR43638">
    <property type="entry name" value="OXIDOREDUCTASE, ALDO/KETO REDUCTASE FAMILY PROTEIN"/>
    <property type="match status" value="1"/>
</dbReference>
<evidence type="ECO:0000313" key="5">
    <source>
        <dbReference type="EMBL" id="RCW81487.1"/>
    </source>
</evidence>
<accession>A0A368YRD9</accession>